<comment type="caution">
    <text evidence="3">The sequence shown here is derived from an EMBL/GenBank/DDBJ whole genome shotgun (WGS) entry which is preliminary data.</text>
</comment>
<dbReference type="EMBL" id="WHUG01000001">
    <property type="protein sequence ID" value="MQA37344.1"/>
    <property type="molecule type" value="Genomic_DNA"/>
</dbReference>
<feature type="domain" description="Ice-binding protein C-terminal" evidence="2">
    <location>
        <begin position="158"/>
        <end position="181"/>
    </location>
</feature>
<dbReference type="Pfam" id="PF07589">
    <property type="entry name" value="PEP-CTERM"/>
    <property type="match status" value="1"/>
</dbReference>
<accession>A0A6A7MX65</accession>
<dbReference type="AlphaFoldDB" id="A0A6A7MX65"/>
<keyword evidence="1" id="KW-0732">Signal</keyword>
<protein>
    <submittedName>
        <fullName evidence="3">PEP-CTERM sorting domain-containing protein</fullName>
    </submittedName>
</protein>
<organism evidence="3 4">
    <name type="scientific">Rugamonas aquatica</name>
    <dbReference type="NCBI Taxonomy" id="2743357"/>
    <lineage>
        <taxon>Bacteria</taxon>
        <taxon>Pseudomonadati</taxon>
        <taxon>Pseudomonadota</taxon>
        <taxon>Betaproteobacteria</taxon>
        <taxon>Burkholderiales</taxon>
        <taxon>Oxalobacteraceae</taxon>
        <taxon>Telluria group</taxon>
        <taxon>Rugamonas</taxon>
    </lineage>
</organism>
<gene>
    <name evidence="3" type="ORF">GEV02_04220</name>
</gene>
<sequence>MKKFLITAVIAMGIASGTQAQIINSGTPIPDANVLINLHGSGLDWVYAGPIGPNEWAPGNIQPATYRAAEGWRVATANEWAMRPLWTDFIVAGNPDGIVSPPAGYSNHAGYIFASEYWSNFSHVDINDYAAGRVTDGVNGGPLGGVPETIYVRNTLMVPEPETYAMLIAGLGILGFLARRRKV</sequence>
<dbReference type="InterPro" id="IPR013424">
    <property type="entry name" value="Ice-binding_C"/>
</dbReference>
<feature type="chain" id="PRO_5025351625" evidence="1">
    <location>
        <begin position="21"/>
        <end position="183"/>
    </location>
</feature>
<dbReference type="Proteomes" id="UP000440498">
    <property type="component" value="Unassembled WGS sequence"/>
</dbReference>
<feature type="signal peptide" evidence="1">
    <location>
        <begin position="1"/>
        <end position="20"/>
    </location>
</feature>
<keyword evidence="4" id="KW-1185">Reference proteome</keyword>
<reference evidence="3 4" key="1">
    <citation type="submission" date="2019-10" db="EMBL/GenBank/DDBJ databases">
        <title>Two novel species isolated from a subtropical stream in China.</title>
        <authorList>
            <person name="Lu H."/>
        </authorList>
    </citation>
    <scope>NUCLEOTIDE SEQUENCE [LARGE SCALE GENOMIC DNA]</scope>
    <source>
        <strain evidence="3 4">FT29W</strain>
    </source>
</reference>
<evidence type="ECO:0000313" key="4">
    <source>
        <dbReference type="Proteomes" id="UP000440498"/>
    </source>
</evidence>
<dbReference type="RefSeq" id="WP_152836672.1">
    <property type="nucleotide sequence ID" value="NZ_WHUG01000001.1"/>
</dbReference>
<evidence type="ECO:0000256" key="1">
    <source>
        <dbReference type="SAM" id="SignalP"/>
    </source>
</evidence>
<name>A0A6A7MX65_9BURK</name>
<dbReference type="NCBIfam" id="TIGR02595">
    <property type="entry name" value="PEP_CTERM"/>
    <property type="match status" value="1"/>
</dbReference>
<proteinExistence type="predicted"/>
<evidence type="ECO:0000259" key="2">
    <source>
        <dbReference type="Pfam" id="PF07589"/>
    </source>
</evidence>
<evidence type="ECO:0000313" key="3">
    <source>
        <dbReference type="EMBL" id="MQA37344.1"/>
    </source>
</evidence>